<feature type="transmembrane region" description="Helical" evidence="2">
    <location>
        <begin position="47"/>
        <end position="66"/>
    </location>
</feature>
<feature type="region of interest" description="Disordered" evidence="1">
    <location>
        <begin position="125"/>
        <end position="147"/>
    </location>
</feature>
<accession>A0ABS5J2P1</accession>
<organism evidence="3 4">
    <name type="scientific">Chitinophaga hostae</name>
    <dbReference type="NCBI Taxonomy" id="2831022"/>
    <lineage>
        <taxon>Bacteria</taxon>
        <taxon>Pseudomonadati</taxon>
        <taxon>Bacteroidota</taxon>
        <taxon>Chitinophagia</taxon>
        <taxon>Chitinophagales</taxon>
        <taxon>Chitinophagaceae</taxon>
        <taxon>Chitinophaga</taxon>
    </lineage>
</organism>
<dbReference type="EMBL" id="JAGTXB010000009">
    <property type="protein sequence ID" value="MBS0029494.1"/>
    <property type="molecule type" value="Genomic_DNA"/>
</dbReference>
<keyword evidence="2" id="KW-1133">Transmembrane helix</keyword>
<dbReference type="RefSeq" id="WP_211974581.1">
    <property type="nucleotide sequence ID" value="NZ_CBFHAM010000016.1"/>
</dbReference>
<dbReference type="Proteomes" id="UP000676386">
    <property type="component" value="Unassembled WGS sequence"/>
</dbReference>
<keyword evidence="2" id="KW-0812">Transmembrane</keyword>
<evidence type="ECO:0000256" key="1">
    <source>
        <dbReference type="SAM" id="MobiDB-lite"/>
    </source>
</evidence>
<proteinExistence type="predicted"/>
<comment type="caution">
    <text evidence="3">The sequence shown here is derived from an EMBL/GenBank/DDBJ whole genome shotgun (WGS) entry which is preliminary data.</text>
</comment>
<keyword evidence="4" id="KW-1185">Reference proteome</keyword>
<protein>
    <submittedName>
        <fullName evidence="3">Uncharacterized protein</fullName>
    </submittedName>
</protein>
<evidence type="ECO:0000313" key="4">
    <source>
        <dbReference type="Proteomes" id="UP000676386"/>
    </source>
</evidence>
<keyword evidence="2" id="KW-0472">Membrane</keyword>
<reference evidence="3 4" key="1">
    <citation type="submission" date="2021-04" db="EMBL/GenBank/DDBJ databases">
        <title>Chitinophaga sp. nov., isolated from the rhizosphere soil.</title>
        <authorList>
            <person name="He S."/>
        </authorList>
    </citation>
    <scope>NUCLEOTIDE SEQUENCE [LARGE SCALE GENOMIC DNA]</scope>
    <source>
        <strain evidence="3 4">2R12</strain>
    </source>
</reference>
<feature type="transmembrane region" description="Helical" evidence="2">
    <location>
        <begin position="12"/>
        <end position="35"/>
    </location>
</feature>
<sequence>MRNEYGRRKGWHVAKFLVLGVVFITAIGFATMTLWNCLIPELFHGPIITFWQAIGLLLLGKLLFGWHNHHKSWDDKWARGREWKAKLREKMAHMTPEEQARMREQLRNRCRPGFGRDRREAWERYWDNPSAKDTDQDDPKNEEKESH</sequence>
<gene>
    <name evidence="3" type="ORF">KE626_19375</name>
</gene>
<evidence type="ECO:0000313" key="3">
    <source>
        <dbReference type="EMBL" id="MBS0029494.1"/>
    </source>
</evidence>
<name>A0ABS5J2P1_9BACT</name>
<evidence type="ECO:0000256" key="2">
    <source>
        <dbReference type="SAM" id="Phobius"/>
    </source>
</evidence>